<proteinExistence type="predicted"/>
<dbReference type="Proteomes" id="UP000295136">
    <property type="component" value="Unassembled WGS sequence"/>
</dbReference>
<keyword evidence="3" id="KW-0645">Protease</keyword>
<organism evidence="3 4">
    <name type="scientific">Nonomuraea mesophila</name>
    <dbReference type="NCBI Taxonomy" id="2530382"/>
    <lineage>
        <taxon>Bacteria</taxon>
        <taxon>Bacillati</taxon>
        <taxon>Actinomycetota</taxon>
        <taxon>Actinomycetes</taxon>
        <taxon>Streptosporangiales</taxon>
        <taxon>Streptosporangiaceae</taxon>
        <taxon>Nonomuraea</taxon>
    </lineage>
</organism>
<reference evidence="3 4" key="1">
    <citation type="submission" date="2019-03" db="EMBL/GenBank/DDBJ databases">
        <title>Draft genome sequences of novel Actinobacteria.</title>
        <authorList>
            <person name="Sahin N."/>
            <person name="Ay H."/>
            <person name="Saygin H."/>
        </authorList>
    </citation>
    <scope>NUCLEOTIDE SEQUENCE [LARGE SCALE GENOMIC DNA]</scope>
    <source>
        <strain evidence="3 4">6K102</strain>
    </source>
</reference>
<dbReference type="GO" id="GO:0008237">
    <property type="term" value="F:metallopeptidase activity"/>
    <property type="evidence" value="ECO:0007669"/>
    <property type="project" value="UniProtKB-KW"/>
</dbReference>
<dbReference type="EMBL" id="SMLD01000006">
    <property type="protein sequence ID" value="TDE59062.1"/>
    <property type="molecule type" value="Genomic_DNA"/>
</dbReference>
<comment type="caution">
    <text evidence="3">The sequence shown here is derived from an EMBL/GenBank/DDBJ whole genome shotgun (WGS) entry which is preliminary data.</text>
</comment>
<dbReference type="GO" id="GO:0006508">
    <property type="term" value="P:proteolysis"/>
    <property type="evidence" value="ECO:0007669"/>
    <property type="project" value="UniProtKB-KW"/>
</dbReference>
<feature type="transmembrane region" description="Helical" evidence="1">
    <location>
        <begin position="57"/>
        <end position="76"/>
    </location>
</feature>
<feature type="transmembrane region" description="Helical" evidence="1">
    <location>
        <begin position="153"/>
        <end position="176"/>
    </location>
</feature>
<feature type="transmembrane region" description="Helical" evidence="1">
    <location>
        <begin position="245"/>
        <end position="262"/>
    </location>
</feature>
<gene>
    <name evidence="3" type="ORF">E1295_03940</name>
</gene>
<dbReference type="InterPro" id="IPR003675">
    <property type="entry name" value="Rce1/LyrA-like_dom"/>
</dbReference>
<evidence type="ECO:0000313" key="3">
    <source>
        <dbReference type="EMBL" id="TDE59062.1"/>
    </source>
</evidence>
<feature type="transmembrane region" description="Helical" evidence="1">
    <location>
        <begin position="82"/>
        <end position="101"/>
    </location>
</feature>
<sequence>MVWPAAISNLRCTAENTARNLIERIALVASTEHQENTTPQDDLSAGRRRLRTFRFPVLLVALFAVMVAGAGINQLVSPVPMLALPVGIGLAFVAVTCYRRLCRVVELRPDIPELEKTGRWSLLRRGALLGSGLFVALMVLIAVFGGWQGVSWGSFGGFLGTAGMMASVAVAEELVFRGVVFRIMEERTGTVIALVVSTLLFGATHLVNVNATLWGALAIALTGGTMTTAAYVATRSLWLPIGLHFAWNFTHAGVFGVVISGSDAPPHGLLNVTLSGPSVLTGGTFGPEASLLALLVCLAPTIVLLRRAARAGQIRRRPRRTELPA</sequence>
<feature type="transmembrane region" description="Helical" evidence="1">
    <location>
        <begin position="188"/>
        <end position="207"/>
    </location>
</feature>
<dbReference type="GO" id="GO:0004175">
    <property type="term" value="F:endopeptidase activity"/>
    <property type="evidence" value="ECO:0007669"/>
    <property type="project" value="UniProtKB-ARBA"/>
</dbReference>
<keyword evidence="1" id="KW-1133">Transmembrane helix</keyword>
<keyword evidence="1" id="KW-0472">Membrane</keyword>
<evidence type="ECO:0000256" key="1">
    <source>
        <dbReference type="SAM" id="Phobius"/>
    </source>
</evidence>
<feature type="transmembrane region" description="Helical" evidence="1">
    <location>
        <begin position="122"/>
        <end position="147"/>
    </location>
</feature>
<keyword evidence="3" id="KW-0482">Metalloprotease</keyword>
<name>A0A4R5FXA1_9ACTN</name>
<evidence type="ECO:0000313" key="4">
    <source>
        <dbReference type="Proteomes" id="UP000295136"/>
    </source>
</evidence>
<evidence type="ECO:0000259" key="2">
    <source>
        <dbReference type="Pfam" id="PF02517"/>
    </source>
</evidence>
<feature type="domain" description="CAAX prenyl protease 2/Lysostaphin resistance protein A-like" evidence="2">
    <location>
        <begin position="161"/>
        <end position="249"/>
    </location>
</feature>
<dbReference type="PANTHER" id="PTHR39430:SF1">
    <property type="entry name" value="PROTEASE"/>
    <property type="match status" value="1"/>
</dbReference>
<protein>
    <submittedName>
        <fullName evidence="3">CPBP family intramembrane metalloprotease</fullName>
    </submittedName>
</protein>
<dbReference type="Pfam" id="PF02517">
    <property type="entry name" value="Rce1-like"/>
    <property type="match status" value="1"/>
</dbReference>
<accession>A0A4R5FXA1</accession>
<keyword evidence="4" id="KW-1185">Reference proteome</keyword>
<keyword evidence="1" id="KW-0812">Transmembrane</keyword>
<keyword evidence="3" id="KW-0378">Hydrolase</keyword>
<dbReference type="PANTHER" id="PTHR39430">
    <property type="entry name" value="MEMBRANE-ASSOCIATED PROTEASE-RELATED"/>
    <property type="match status" value="1"/>
</dbReference>
<dbReference type="GO" id="GO:0080120">
    <property type="term" value="P:CAAX-box protein maturation"/>
    <property type="evidence" value="ECO:0007669"/>
    <property type="project" value="UniProtKB-ARBA"/>
</dbReference>
<dbReference type="AlphaFoldDB" id="A0A4R5FXA1"/>
<feature type="transmembrane region" description="Helical" evidence="1">
    <location>
        <begin position="213"/>
        <end position="233"/>
    </location>
</feature>
<feature type="transmembrane region" description="Helical" evidence="1">
    <location>
        <begin position="289"/>
        <end position="309"/>
    </location>
</feature>